<keyword evidence="12 16" id="KW-0539">Nucleus</keyword>
<dbReference type="InterPro" id="IPR014001">
    <property type="entry name" value="Helicase_ATP-bd"/>
</dbReference>
<keyword evidence="5 16" id="KW-0547">Nucleotide-binding</keyword>
<dbReference type="InterPro" id="IPR004589">
    <property type="entry name" value="DNA_helicase_ATP-dep_RecQ"/>
</dbReference>
<name>A0A0V0TAF9_9BILA</name>
<dbReference type="Pfam" id="PF00271">
    <property type="entry name" value="Helicase_C"/>
    <property type="match status" value="1"/>
</dbReference>
<dbReference type="PROSITE" id="PS51192">
    <property type="entry name" value="HELICASE_ATP_BIND_1"/>
    <property type="match status" value="1"/>
</dbReference>
<dbReference type="GO" id="GO:0005737">
    <property type="term" value="C:cytoplasm"/>
    <property type="evidence" value="ECO:0007669"/>
    <property type="project" value="TreeGrafter"/>
</dbReference>
<evidence type="ECO:0000256" key="16">
    <source>
        <dbReference type="RuleBase" id="RU364117"/>
    </source>
</evidence>
<dbReference type="STRING" id="144512.A0A0V0TAF9"/>
<feature type="domain" description="Helicase ATP-binding" evidence="19">
    <location>
        <begin position="104"/>
        <end position="281"/>
    </location>
</feature>
<keyword evidence="17" id="KW-0175">Coiled coil</keyword>
<feature type="region of interest" description="Disordered" evidence="18">
    <location>
        <begin position="594"/>
        <end position="614"/>
    </location>
</feature>
<dbReference type="SUPFAM" id="SSF52540">
    <property type="entry name" value="P-loop containing nucleoside triphosphate hydrolases"/>
    <property type="match status" value="1"/>
</dbReference>
<evidence type="ECO:0000259" key="19">
    <source>
        <dbReference type="PROSITE" id="PS51192"/>
    </source>
</evidence>
<dbReference type="CDD" id="cd18015">
    <property type="entry name" value="DEXHc_RecQ1"/>
    <property type="match status" value="1"/>
</dbReference>
<dbReference type="NCBIfam" id="TIGR00614">
    <property type="entry name" value="recQ_fam"/>
    <property type="match status" value="1"/>
</dbReference>
<dbReference type="Pfam" id="PF16124">
    <property type="entry name" value="RecQ_Zn_bind"/>
    <property type="match status" value="1"/>
</dbReference>
<keyword evidence="9 16" id="KW-0067">ATP-binding</keyword>
<keyword evidence="7 16" id="KW-0347">Helicase</keyword>
<dbReference type="FunFam" id="3.40.50.300:FF:001544">
    <property type="entry name" value="ATP-dependent DNA helicase"/>
    <property type="match status" value="1"/>
</dbReference>
<dbReference type="AlphaFoldDB" id="A0A0V0TAF9"/>
<evidence type="ECO:0000313" key="21">
    <source>
        <dbReference type="EMBL" id="KRX35946.1"/>
    </source>
</evidence>
<accession>A0A0V0TAF9</accession>
<comment type="catalytic activity">
    <reaction evidence="13 16">
        <text>Couples ATP hydrolysis with the unwinding of duplex DNA by translocating in the 3'-5' direction.</text>
        <dbReference type="EC" id="5.6.2.4"/>
    </reaction>
</comment>
<dbReference type="EMBL" id="JYDJ01000397">
    <property type="protein sequence ID" value="KRX35946.1"/>
    <property type="molecule type" value="Genomic_DNA"/>
</dbReference>
<keyword evidence="8" id="KW-0862">Zinc</keyword>
<dbReference type="Gene3D" id="1.10.10.10">
    <property type="entry name" value="Winged helix-like DNA-binding domain superfamily/Winged helix DNA-binding domain"/>
    <property type="match status" value="1"/>
</dbReference>
<evidence type="ECO:0000256" key="12">
    <source>
        <dbReference type="ARBA" id="ARBA00023242"/>
    </source>
</evidence>
<protein>
    <recommendedName>
        <fullName evidence="16">ATP-dependent DNA helicase</fullName>
        <ecNumber evidence="16">5.6.2.4</ecNumber>
    </recommendedName>
</protein>
<evidence type="ECO:0000256" key="4">
    <source>
        <dbReference type="ARBA" id="ARBA00022723"/>
    </source>
</evidence>
<dbReference type="GO" id="GO:0016887">
    <property type="term" value="F:ATP hydrolysis activity"/>
    <property type="evidence" value="ECO:0007669"/>
    <property type="project" value="RHEA"/>
</dbReference>
<evidence type="ECO:0000256" key="14">
    <source>
        <dbReference type="ARBA" id="ARBA00037616"/>
    </source>
</evidence>
<keyword evidence="22" id="KW-1185">Reference proteome</keyword>
<dbReference type="GO" id="GO:0000724">
    <property type="term" value="P:double-strand break repair via homologous recombination"/>
    <property type="evidence" value="ECO:0007669"/>
    <property type="project" value="TreeGrafter"/>
</dbReference>
<dbReference type="EC" id="5.6.2.4" evidence="16"/>
<dbReference type="GO" id="GO:0046872">
    <property type="term" value="F:metal ion binding"/>
    <property type="evidence" value="ECO:0007669"/>
    <property type="project" value="UniProtKB-KW"/>
</dbReference>
<dbReference type="Pfam" id="PF00270">
    <property type="entry name" value="DEAD"/>
    <property type="match status" value="1"/>
</dbReference>
<comment type="catalytic activity">
    <reaction evidence="15 16">
        <text>ATP + H2O = ADP + phosphate + H(+)</text>
        <dbReference type="Rhea" id="RHEA:13065"/>
        <dbReference type="ChEBI" id="CHEBI:15377"/>
        <dbReference type="ChEBI" id="CHEBI:15378"/>
        <dbReference type="ChEBI" id="CHEBI:30616"/>
        <dbReference type="ChEBI" id="CHEBI:43474"/>
        <dbReference type="ChEBI" id="CHEBI:456216"/>
    </reaction>
</comment>
<dbReference type="GO" id="GO:0003677">
    <property type="term" value="F:DNA binding"/>
    <property type="evidence" value="ECO:0007669"/>
    <property type="project" value="UniProtKB-KW"/>
</dbReference>
<reference evidence="21 22" key="1">
    <citation type="submission" date="2015-01" db="EMBL/GenBank/DDBJ databases">
        <title>Evolution of Trichinella species and genotypes.</title>
        <authorList>
            <person name="Korhonen P.K."/>
            <person name="Edoardo P."/>
            <person name="Giuseppe L.R."/>
            <person name="Gasser R.B."/>
        </authorList>
    </citation>
    <scope>NUCLEOTIDE SEQUENCE [LARGE SCALE GENOMIC DNA]</scope>
    <source>
        <strain evidence="21">ISS417</strain>
    </source>
</reference>
<dbReference type="OrthoDB" id="10261556at2759"/>
<dbReference type="PANTHER" id="PTHR13710">
    <property type="entry name" value="DNA HELICASE RECQ FAMILY MEMBER"/>
    <property type="match status" value="1"/>
</dbReference>
<dbReference type="InterPro" id="IPR001650">
    <property type="entry name" value="Helicase_C-like"/>
</dbReference>
<dbReference type="PANTHER" id="PTHR13710:SF105">
    <property type="entry name" value="ATP-DEPENDENT DNA HELICASE Q1"/>
    <property type="match status" value="1"/>
</dbReference>
<dbReference type="GO" id="GO:0005634">
    <property type="term" value="C:nucleus"/>
    <property type="evidence" value="ECO:0007669"/>
    <property type="project" value="UniProtKB-SubCell"/>
</dbReference>
<sequence>LFLKLFKSTMASSDKAIHERILKIQDELNSIDEKISNLKRQARELQAEKALLQERLDRRVQQANNVESLASWETESFSWSSELSEKLKSIFGMNSFRPLQLSAMNAILSGCDVLLTMSTGGGKSLTYQLPAVLGNTSQFTLVVSPLVSLMEDQVMSLNTRGIEAVLLYQHTPPVEMKRILAEMNSPGCKFRLLYVTPERLAKSKRFMAKLEKAYQAGLLKLIAIDEVHCCSQWGHDFRPDYKFLSVLRRQFPDTPILGLTATATVAVLQDIKEILNIPMALEFRASFNRPNLFYQVQQKPDRPEELLQIVCKLLKGQFSGQSGIIYCFSKKDSETFAQNLRTNGVKAEHYHADMDPNERGMVHRKWLSNKCQVIVATVAFGMGIDKADVRFVIHLALPKSVENYYQESGRAGRDGQPASCLLYFGFADLFRLSVTVCNEKNGLENLYKMLAYCTGLANCRRRYFADHFDEQWKPTWCQSACDNCQRPPGSVHQQDVVQQCKMALAILGASGERKFTALKLIDTLCKSEHSLKVDQCKPMLELILVHMLLEGYLKEAFHFTPYSIISYLIPGLRDLGDDEPVIVQFPEEICKQTATSTASSRKRKSEHTSPLYIS</sequence>
<keyword evidence="6 16" id="KW-0378">Hydrolase</keyword>
<evidence type="ECO:0000256" key="17">
    <source>
        <dbReference type="SAM" id="Coils"/>
    </source>
</evidence>
<evidence type="ECO:0000256" key="8">
    <source>
        <dbReference type="ARBA" id="ARBA00022833"/>
    </source>
</evidence>
<feature type="coiled-coil region" evidence="17">
    <location>
        <begin position="21"/>
        <end position="62"/>
    </location>
</feature>
<dbReference type="FunFam" id="3.40.50.300:FF:000596">
    <property type="entry name" value="ATP-dependent DNA helicase"/>
    <property type="match status" value="1"/>
</dbReference>
<dbReference type="GO" id="GO:0009378">
    <property type="term" value="F:four-way junction helicase activity"/>
    <property type="evidence" value="ECO:0007669"/>
    <property type="project" value="TreeGrafter"/>
</dbReference>
<evidence type="ECO:0000259" key="20">
    <source>
        <dbReference type="PROSITE" id="PS51194"/>
    </source>
</evidence>
<evidence type="ECO:0000256" key="6">
    <source>
        <dbReference type="ARBA" id="ARBA00022801"/>
    </source>
</evidence>
<dbReference type="InterPro" id="IPR027417">
    <property type="entry name" value="P-loop_NTPase"/>
</dbReference>
<gene>
    <name evidence="21" type="primary">K02F3.12</name>
    <name evidence="21" type="ORF">T05_5310</name>
</gene>
<evidence type="ECO:0000256" key="9">
    <source>
        <dbReference type="ARBA" id="ARBA00022840"/>
    </source>
</evidence>
<keyword evidence="11" id="KW-0413">Isomerase</keyword>
<evidence type="ECO:0000256" key="10">
    <source>
        <dbReference type="ARBA" id="ARBA00023125"/>
    </source>
</evidence>
<evidence type="ECO:0000313" key="22">
    <source>
        <dbReference type="Proteomes" id="UP000055048"/>
    </source>
</evidence>
<comment type="cofactor">
    <cofactor evidence="1">
        <name>Zn(2+)</name>
        <dbReference type="ChEBI" id="CHEBI:29105"/>
    </cofactor>
</comment>
<evidence type="ECO:0000256" key="5">
    <source>
        <dbReference type="ARBA" id="ARBA00022741"/>
    </source>
</evidence>
<evidence type="ECO:0000256" key="13">
    <source>
        <dbReference type="ARBA" id="ARBA00034617"/>
    </source>
</evidence>
<dbReference type="SMART" id="SM00490">
    <property type="entry name" value="HELICc"/>
    <property type="match status" value="1"/>
</dbReference>
<dbReference type="Proteomes" id="UP000055048">
    <property type="component" value="Unassembled WGS sequence"/>
</dbReference>
<dbReference type="InterPro" id="IPR011545">
    <property type="entry name" value="DEAD/DEAH_box_helicase_dom"/>
</dbReference>
<evidence type="ECO:0000256" key="7">
    <source>
        <dbReference type="ARBA" id="ARBA00022806"/>
    </source>
</evidence>
<dbReference type="GO" id="GO:0005524">
    <property type="term" value="F:ATP binding"/>
    <property type="evidence" value="ECO:0007669"/>
    <property type="project" value="UniProtKB-KW"/>
</dbReference>
<evidence type="ECO:0000256" key="2">
    <source>
        <dbReference type="ARBA" id="ARBA00004123"/>
    </source>
</evidence>
<comment type="function">
    <text evidence="14">DNA helicase that may play a role in the repair of DNA that is damaged by ultraviolet light or other mutagens. Exhibits a magnesium-dependent ATP-dependent DNA-helicase activity that unwinds single- and double-stranded DNA in a 3'-5' direction.</text>
</comment>
<evidence type="ECO:0000256" key="11">
    <source>
        <dbReference type="ARBA" id="ARBA00023235"/>
    </source>
</evidence>
<evidence type="ECO:0000256" key="15">
    <source>
        <dbReference type="ARBA" id="ARBA00049360"/>
    </source>
</evidence>
<feature type="non-terminal residue" evidence="21">
    <location>
        <position position="1"/>
    </location>
</feature>
<evidence type="ECO:0000256" key="1">
    <source>
        <dbReference type="ARBA" id="ARBA00001947"/>
    </source>
</evidence>
<comment type="caution">
    <text evidence="21">The sequence shown here is derived from an EMBL/GenBank/DDBJ whole genome shotgun (WGS) entry which is preliminary data.</text>
</comment>
<comment type="similarity">
    <text evidence="3 16">Belongs to the helicase family. RecQ subfamily.</text>
</comment>
<dbReference type="InterPro" id="IPR032284">
    <property type="entry name" value="RecQ_Zn-bd"/>
</dbReference>
<dbReference type="SMART" id="SM00487">
    <property type="entry name" value="DEXDc"/>
    <property type="match status" value="1"/>
</dbReference>
<evidence type="ECO:0000256" key="3">
    <source>
        <dbReference type="ARBA" id="ARBA00005446"/>
    </source>
</evidence>
<dbReference type="PROSITE" id="PS51194">
    <property type="entry name" value="HELICASE_CTER"/>
    <property type="match status" value="1"/>
</dbReference>
<keyword evidence="4" id="KW-0479">Metal-binding</keyword>
<feature type="domain" description="Helicase C-terminal" evidence="20">
    <location>
        <begin position="305"/>
        <end position="454"/>
    </location>
</feature>
<dbReference type="GO" id="GO:0043138">
    <property type="term" value="F:3'-5' DNA helicase activity"/>
    <property type="evidence" value="ECO:0007669"/>
    <property type="project" value="UniProtKB-EC"/>
</dbReference>
<keyword evidence="10" id="KW-0238">DNA-binding</keyword>
<proteinExistence type="inferred from homology"/>
<organism evidence="21 22">
    <name type="scientific">Trichinella murrelli</name>
    <dbReference type="NCBI Taxonomy" id="144512"/>
    <lineage>
        <taxon>Eukaryota</taxon>
        <taxon>Metazoa</taxon>
        <taxon>Ecdysozoa</taxon>
        <taxon>Nematoda</taxon>
        <taxon>Enoplea</taxon>
        <taxon>Dorylaimia</taxon>
        <taxon>Trichinellida</taxon>
        <taxon>Trichinellidae</taxon>
        <taxon>Trichinella</taxon>
    </lineage>
</organism>
<dbReference type="InterPro" id="IPR036388">
    <property type="entry name" value="WH-like_DNA-bd_sf"/>
</dbReference>
<dbReference type="CDD" id="cd18794">
    <property type="entry name" value="SF2_C_RecQ"/>
    <property type="match status" value="1"/>
</dbReference>
<evidence type="ECO:0000256" key="18">
    <source>
        <dbReference type="SAM" id="MobiDB-lite"/>
    </source>
</evidence>
<comment type="subcellular location">
    <subcellularLocation>
        <location evidence="2 16">Nucleus</location>
    </subcellularLocation>
</comment>
<dbReference type="GO" id="GO:0005694">
    <property type="term" value="C:chromosome"/>
    <property type="evidence" value="ECO:0007669"/>
    <property type="project" value="TreeGrafter"/>
</dbReference>
<dbReference type="Gene3D" id="3.40.50.300">
    <property type="entry name" value="P-loop containing nucleotide triphosphate hydrolases"/>
    <property type="match status" value="2"/>
</dbReference>